<organism evidence="2 3">
    <name type="scientific">Dyadobacter flavalbus</name>
    <dbReference type="NCBI Taxonomy" id="2579942"/>
    <lineage>
        <taxon>Bacteria</taxon>
        <taxon>Pseudomonadati</taxon>
        <taxon>Bacteroidota</taxon>
        <taxon>Cytophagia</taxon>
        <taxon>Cytophagales</taxon>
        <taxon>Spirosomataceae</taxon>
        <taxon>Dyadobacter</taxon>
    </lineage>
</organism>
<evidence type="ECO:0000313" key="3">
    <source>
        <dbReference type="Proteomes" id="UP000323994"/>
    </source>
</evidence>
<feature type="domain" description="Phosphoribosyltransferase" evidence="1">
    <location>
        <begin position="32"/>
        <end position="178"/>
    </location>
</feature>
<proteinExistence type="predicted"/>
<evidence type="ECO:0000313" key="2">
    <source>
        <dbReference type="EMBL" id="KAA6436972.1"/>
    </source>
</evidence>
<dbReference type="SUPFAM" id="SSF53271">
    <property type="entry name" value="PRTase-like"/>
    <property type="match status" value="1"/>
</dbReference>
<name>A0A5M8QS11_9BACT</name>
<protein>
    <submittedName>
        <fullName evidence="2">Phosphoribosyltransferase</fullName>
    </submittedName>
</protein>
<dbReference type="GO" id="GO:0016757">
    <property type="term" value="F:glycosyltransferase activity"/>
    <property type="evidence" value="ECO:0007669"/>
    <property type="project" value="UniProtKB-KW"/>
</dbReference>
<dbReference type="EMBL" id="VBSN01000059">
    <property type="protein sequence ID" value="KAA6436972.1"/>
    <property type="molecule type" value="Genomic_DNA"/>
</dbReference>
<comment type="caution">
    <text evidence="2">The sequence shown here is derived from an EMBL/GenBank/DDBJ whole genome shotgun (WGS) entry which is preliminary data.</text>
</comment>
<keyword evidence="3" id="KW-1185">Reference proteome</keyword>
<accession>A0A5M8QS11</accession>
<reference evidence="2 3" key="1">
    <citation type="submission" date="2019-05" db="EMBL/GenBank/DDBJ databases">
        <authorList>
            <person name="Qu J.-H."/>
        </authorList>
    </citation>
    <scope>NUCLEOTIDE SEQUENCE [LARGE SCALE GENOMIC DNA]</scope>
    <source>
        <strain evidence="2 3">NS28</strain>
    </source>
</reference>
<dbReference type="InterPro" id="IPR029057">
    <property type="entry name" value="PRTase-like"/>
</dbReference>
<sequence length="221" mass="24733">MFKIMKRTKTGIVFRDRKDAGEKLGMYLEAEYKRFDPLVLGIPRGGMEVAYYVAKHMKAPLSMLISKKLPYPNNKEVGFGAIAEDLSVYIAANLRKTPDREIIGQVIDEQTDEINRRIKAYRKGGSFPDVTGRTVILVDDGIATGVTLVPALRLCKNKGALKIVVAVPVCGPNYDKHLNEADGFEVMVQPKDFYAVGQVYESFYDLSEDEFMSILERGSII</sequence>
<dbReference type="Pfam" id="PF00156">
    <property type="entry name" value="Pribosyltran"/>
    <property type="match status" value="1"/>
</dbReference>
<dbReference type="InterPro" id="IPR000836">
    <property type="entry name" value="PRTase_dom"/>
</dbReference>
<keyword evidence="2" id="KW-0808">Transferase</keyword>
<dbReference type="Gene3D" id="3.40.50.2020">
    <property type="match status" value="1"/>
</dbReference>
<dbReference type="CDD" id="cd06223">
    <property type="entry name" value="PRTases_typeI"/>
    <property type="match status" value="1"/>
</dbReference>
<dbReference type="Proteomes" id="UP000323994">
    <property type="component" value="Unassembled WGS sequence"/>
</dbReference>
<keyword evidence="2" id="KW-0328">Glycosyltransferase</keyword>
<gene>
    <name evidence="2" type="ORF">FEM33_19820</name>
</gene>
<dbReference type="Gene3D" id="3.30.1310.20">
    <property type="entry name" value="PRTase-like"/>
    <property type="match status" value="1"/>
</dbReference>
<dbReference type="AlphaFoldDB" id="A0A5M8QS11"/>
<evidence type="ECO:0000259" key="1">
    <source>
        <dbReference type="Pfam" id="PF00156"/>
    </source>
</evidence>